<dbReference type="InterPro" id="IPR046838">
    <property type="entry name" value="BrxL_N"/>
</dbReference>
<dbReference type="GO" id="GO:0004176">
    <property type="term" value="F:ATP-dependent peptidase activity"/>
    <property type="evidence" value="ECO:0007669"/>
    <property type="project" value="InterPro"/>
</dbReference>
<protein>
    <submittedName>
        <fullName evidence="3">ATP-dependent protease La</fullName>
    </submittedName>
</protein>
<accession>A0A158HD96</accession>
<evidence type="ECO:0000259" key="2">
    <source>
        <dbReference type="Pfam" id="PF20442"/>
    </source>
</evidence>
<dbReference type="Proteomes" id="UP000055019">
    <property type="component" value="Unassembled WGS sequence"/>
</dbReference>
<gene>
    <name evidence="3" type="ORF">AWB74_01720</name>
</gene>
<dbReference type="GO" id="GO:0030163">
    <property type="term" value="P:protein catabolic process"/>
    <property type="evidence" value="ECO:0007669"/>
    <property type="project" value="InterPro"/>
</dbReference>
<dbReference type="GO" id="GO:0004252">
    <property type="term" value="F:serine-type endopeptidase activity"/>
    <property type="evidence" value="ECO:0007669"/>
    <property type="project" value="InterPro"/>
</dbReference>
<name>A0A158HD96_9BURK</name>
<keyword evidence="3" id="KW-0645">Protease</keyword>
<dbReference type="AlphaFoldDB" id="A0A158HD96"/>
<dbReference type="RefSeq" id="WP_087038911.1">
    <property type="nucleotide sequence ID" value="NZ_FCOM02000005.1"/>
</dbReference>
<evidence type="ECO:0000313" key="4">
    <source>
        <dbReference type="Proteomes" id="UP000055019"/>
    </source>
</evidence>
<dbReference type="Pfam" id="PF05362">
    <property type="entry name" value="Lon_C"/>
    <property type="match status" value="1"/>
</dbReference>
<dbReference type="Pfam" id="PF20442">
    <property type="entry name" value="BrxL_N"/>
    <property type="match status" value="1"/>
</dbReference>
<dbReference type="Gene3D" id="3.30.230.10">
    <property type="match status" value="1"/>
</dbReference>
<feature type="domain" description="Lon proteolytic" evidence="1">
    <location>
        <begin position="539"/>
        <end position="699"/>
    </location>
</feature>
<organism evidence="3 4">
    <name type="scientific">Caballeronia arvi</name>
    <dbReference type="NCBI Taxonomy" id="1777135"/>
    <lineage>
        <taxon>Bacteria</taxon>
        <taxon>Pseudomonadati</taxon>
        <taxon>Pseudomonadota</taxon>
        <taxon>Betaproteobacteria</taxon>
        <taxon>Burkholderiales</taxon>
        <taxon>Burkholderiaceae</taxon>
        <taxon>Caballeronia</taxon>
    </lineage>
</organism>
<dbReference type="SUPFAM" id="SSF54211">
    <property type="entry name" value="Ribosomal protein S5 domain 2-like"/>
    <property type="match status" value="1"/>
</dbReference>
<dbReference type="InterPro" id="IPR027065">
    <property type="entry name" value="Lon_Prtase"/>
</dbReference>
<dbReference type="PANTHER" id="PTHR10046">
    <property type="entry name" value="ATP DEPENDENT LON PROTEASE FAMILY MEMBER"/>
    <property type="match status" value="1"/>
</dbReference>
<dbReference type="InterPro" id="IPR008269">
    <property type="entry name" value="Lon_proteolytic"/>
</dbReference>
<feature type="domain" description="BREX system Lon protease-like BrxL N-terminal" evidence="2">
    <location>
        <begin position="28"/>
        <end position="160"/>
    </location>
</feature>
<dbReference type="InterPro" id="IPR014721">
    <property type="entry name" value="Ribsml_uS5_D2-typ_fold_subgr"/>
</dbReference>
<keyword evidence="3" id="KW-0378">Hydrolase</keyword>
<dbReference type="GO" id="GO:0005524">
    <property type="term" value="F:ATP binding"/>
    <property type="evidence" value="ECO:0007669"/>
    <property type="project" value="InterPro"/>
</dbReference>
<dbReference type="InterPro" id="IPR013473">
    <property type="entry name" value="BrxL"/>
</dbReference>
<dbReference type="InterPro" id="IPR020568">
    <property type="entry name" value="Ribosomal_Su5_D2-typ_SF"/>
</dbReference>
<dbReference type="PRINTS" id="PR00830">
    <property type="entry name" value="ENDOLAPTASE"/>
</dbReference>
<proteinExistence type="predicted"/>
<dbReference type="Pfam" id="PF13337">
    <property type="entry name" value="BrxL_ATPase"/>
    <property type="match status" value="1"/>
</dbReference>
<comment type="caution">
    <text evidence="3">The sequence shown here is derived from an EMBL/GenBank/DDBJ whole genome shotgun (WGS) entry which is preliminary data.</text>
</comment>
<evidence type="ECO:0000259" key="1">
    <source>
        <dbReference type="Pfam" id="PF05362"/>
    </source>
</evidence>
<dbReference type="OrthoDB" id="5297084at2"/>
<evidence type="ECO:0000313" key="3">
    <source>
        <dbReference type="EMBL" id="SAL42318.1"/>
    </source>
</evidence>
<dbReference type="GO" id="GO:0006508">
    <property type="term" value="P:proteolysis"/>
    <property type="evidence" value="ECO:0007669"/>
    <property type="project" value="UniProtKB-KW"/>
</dbReference>
<sequence length="701" mass="79462">MNSHDQNIDLPSVDEVPVDDLDRKLLETFAGRVVRKDLVKRLKVGFNVPVYVLEYLLGKFCSTTNRDEIEAGLRQVKDTITERIVRADQGELVKARLQKQRSMKIIDLCTVTFDEKDQGGKYWARLAASGLDFIHVEPDLVHKHERLFTGGIWANIELSYDETILHRGVTRPFVLQRLAPIQIASARYDEFVEGRRQFTRDEWTDVLLRTMGYEPAHPDFTPRRKWLYLLRLVPLVEKNFNLVELGPRGTGKSYVFRELSPYSILLSGGQVTIPKLFASNAPPYEPGLVTRWDLVAFDEVAGSHFKKPEDKQLYKDYMELGSFSRGSAKGTIQGEAGFVFNGNLDGEVETIARTSHLFLPFPDTIRNDMAFHDRWHAYLPGWELPKMQPGYFTAHMGFIADYIAEIFHNELRPRSYADHYDRHFHLGSHVEERDRKAIARSTSGLIKLLHPDGECTKAEIEEYLQFSIELRRRVKEQLRRMGGIEYARVNLSYIDKENRHETFVTCKELGSTQILPDSPLPPGDVFTVGHDPAEGRYSLFRIQCSVAPGGGRFAVVGMTSKGIRESARMSYDYLRANGKKIGLDRDLGQYDVSLQVMRLTPGNDADDLGMAFYIALLSATLGRTIGAQLVVLGQMSLHGVLSRVEGLGDKLRVAMDAGARRVLIPTENSRDFAALPAEVLDKLRIEFYSEPSQAAFKALVE</sequence>
<dbReference type="NCBIfam" id="TIGR02653">
    <property type="entry name" value="Lon_rel_chp"/>
    <property type="match status" value="1"/>
</dbReference>
<dbReference type="NCBIfam" id="TIGR02688">
    <property type="entry name" value="BREX system Lon protease-like protein BrxL"/>
    <property type="match status" value="1"/>
</dbReference>
<dbReference type="EMBL" id="FCOM02000005">
    <property type="protein sequence ID" value="SAL42318.1"/>
    <property type="molecule type" value="Genomic_DNA"/>
</dbReference>
<dbReference type="InterPro" id="IPR014061">
    <property type="entry name" value="BrxL-like"/>
</dbReference>
<reference evidence="3" key="1">
    <citation type="submission" date="2016-01" db="EMBL/GenBank/DDBJ databases">
        <authorList>
            <person name="Peeters C."/>
        </authorList>
    </citation>
    <scope>NUCLEOTIDE SEQUENCE [LARGE SCALE GENOMIC DNA]</scope>
    <source>
        <strain evidence="3">LMG 29317</strain>
    </source>
</reference>
<keyword evidence="4" id="KW-1185">Reference proteome</keyword>